<dbReference type="EMBL" id="AZBU02000004">
    <property type="protein sequence ID" value="TKR83246.1"/>
    <property type="molecule type" value="Genomic_DNA"/>
</dbReference>
<gene>
    <name evidence="1" type="ORF">L596_016869</name>
</gene>
<proteinExistence type="predicted"/>
<protein>
    <submittedName>
        <fullName evidence="1">Uncharacterized protein</fullName>
    </submittedName>
</protein>
<comment type="caution">
    <text evidence="1">The sequence shown here is derived from an EMBL/GenBank/DDBJ whole genome shotgun (WGS) entry which is preliminary data.</text>
</comment>
<sequence length="69" mass="8284">MASYCTGWPSRRPGIGKFAMRNWLWLMFKLSIWRQKRTEKRQKNGRMPPKTAYPSTLINKLLQRIFIVV</sequence>
<keyword evidence="2" id="KW-1185">Reference proteome</keyword>
<reference evidence="1 2" key="2">
    <citation type="journal article" date="2019" name="G3 (Bethesda)">
        <title>Hybrid Assembly of the Genome of the Entomopathogenic Nematode Steinernema carpocapsae Identifies the X-Chromosome.</title>
        <authorList>
            <person name="Serra L."/>
            <person name="Macchietto M."/>
            <person name="Macias-Munoz A."/>
            <person name="McGill C.J."/>
            <person name="Rodriguez I.M."/>
            <person name="Rodriguez B."/>
            <person name="Murad R."/>
            <person name="Mortazavi A."/>
        </authorList>
    </citation>
    <scope>NUCLEOTIDE SEQUENCE [LARGE SCALE GENOMIC DNA]</scope>
    <source>
        <strain evidence="1 2">ALL</strain>
    </source>
</reference>
<organism evidence="1 2">
    <name type="scientific">Steinernema carpocapsae</name>
    <name type="common">Entomopathogenic nematode</name>
    <dbReference type="NCBI Taxonomy" id="34508"/>
    <lineage>
        <taxon>Eukaryota</taxon>
        <taxon>Metazoa</taxon>
        <taxon>Ecdysozoa</taxon>
        <taxon>Nematoda</taxon>
        <taxon>Chromadorea</taxon>
        <taxon>Rhabditida</taxon>
        <taxon>Tylenchina</taxon>
        <taxon>Panagrolaimomorpha</taxon>
        <taxon>Strongyloidoidea</taxon>
        <taxon>Steinernematidae</taxon>
        <taxon>Steinernema</taxon>
    </lineage>
</organism>
<accession>A0A4U5NKD1</accession>
<dbReference type="AlphaFoldDB" id="A0A4U5NKD1"/>
<reference evidence="1 2" key="1">
    <citation type="journal article" date="2015" name="Genome Biol.">
        <title>Comparative genomics of Steinernema reveals deeply conserved gene regulatory networks.</title>
        <authorList>
            <person name="Dillman A.R."/>
            <person name="Macchietto M."/>
            <person name="Porter C.F."/>
            <person name="Rogers A."/>
            <person name="Williams B."/>
            <person name="Antoshechkin I."/>
            <person name="Lee M.M."/>
            <person name="Goodwin Z."/>
            <person name="Lu X."/>
            <person name="Lewis E.E."/>
            <person name="Goodrich-Blair H."/>
            <person name="Stock S.P."/>
            <person name="Adams B.J."/>
            <person name="Sternberg P.W."/>
            <person name="Mortazavi A."/>
        </authorList>
    </citation>
    <scope>NUCLEOTIDE SEQUENCE [LARGE SCALE GENOMIC DNA]</scope>
    <source>
        <strain evidence="1 2">ALL</strain>
    </source>
</reference>
<dbReference type="Proteomes" id="UP000298663">
    <property type="component" value="Unassembled WGS sequence"/>
</dbReference>
<evidence type="ECO:0000313" key="2">
    <source>
        <dbReference type="Proteomes" id="UP000298663"/>
    </source>
</evidence>
<name>A0A4U5NKD1_STECR</name>
<evidence type="ECO:0000313" key="1">
    <source>
        <dbReference type="EMBL" id="TKR83246.1"/>
    </source>
</evidence>